<dbReference type="EC" id="5.6.2.4" evidence="8"/>
<dbReference type="EMBL" id="JAPDMZ010000003">
    <property type="protein sequence ID" value="KAK0557746.1"/>
    <property type="molecule type" value="Genomic_DNA"/>
</dbReference>
<evidence type="ECO:0000256" key="5">
    <source>
        <dbReference type="ARBA" id="ARBA00023235"/>
    </source>
</evidence>
<keyword evidence="6" id="KW-0469">Meiosis</keyword>
<dbReference type="SUPFAM" id="SSF158702">
    <property type="entry name" value="Sec63 N-terminal domain-like"/>
    <property type="match status" value="1"/>
</dbReference>
<accession>A0AAN6GV78</accession>
<evidence type="ECO:0000313" key="12">
    <source>
        <dbReference type="EMBL" id="KAK0557746.1"/>
    </source>
</evidence>
<feature type="region of interest" description="Disordered" evidence="10">
    <location>
        <begin position="597"/>
        <end position="670"/>
    </location>
</feature>
<evidence type="ECO:0000256" key="10">
    <source>
        <dbReference type="SAM" id="MobiDB-lite"/>
    </source>
</evidence>
<feature type="region of interest" description="Disordered" evidence="10">
    <location>
        <begin position="965"/>
        <end position="1002"/>
    </location>
</feature>
<evidence type="ECO:0000256" key="7">
    <source>
        <dbReference type="ARBA" id="ARBA00034617"/>
    </source>
</evidence>
<sequence length="1021" mass="112627">MNVIRGTKQYTGTGWAEMSDLDFVQMMGRAGRPQFDSEGVAVIMTEQDQKQHYLDLASGRTVIESSLAAELVEHVNAELVLRGTSSKQDIERWIEGTFLHVRLLKNPKHYNLDETSTVTKSSTEVMQLIVENALQQLNHHDLVQNTGQDHDALVATDFGDILAKYFLSFKTMLLLLEVPEHATLKDLLETLADADEFKDIRMRQGEKALFTTLSKHEEIRFAPAKVNGVREKIVLLLQAVLAGLSLQECLGSKIAGYSPTLDAFGIFRHAPRYGRALQNAFMLLRSINGRSWDGTPTALRQLDGVGEKTFKILAGAGLLTISEVAKEDPRRIEMLLNRNPPYGDKLVNNAKAFPHFHLNVEQVSEDVKDDGVLINIQVTAGLTDMGVKLKTARKESGVALSMCVLTMASDFTFFDFRKMPLKKISADKTFKVVCKLSKPSQRIVVTAACDEISGSAVRSELRHTIGADKFPKVSVSPKTIEDAKREQALHELEDCIEFFDDDDDIGVDEATHDASLGKALPQGVRSDTGSAAQNPIRGVEDDTAAADKEPERLPNGNYKEGMEKPPQKRKSAKKKTATDSIPGESAALTVLQRLQHNDGRPASRGQAPMQRRTGSSKGLVLPTIAPRCDNEVTQTSSIPRSPKPKPLVDNQRLMGSEEDEELPRLPSTKRKYDVDWTASRDIEADEDVLRPLRPQPVVKRAKINPRSFIDDEAGEDNRPEHVRTKRAGERAGSRRKALSTDASDSDEDPGSLKDFVVGDDVDPFLTLGDEGSDIMATDASAGNVSHGDLIDRDMDDLANLFTDTDDDVEVLEDKETFHHDRNSENVMLSTAKHFEGKSAEAGDGDESLALRDCGTEGPPLFFSDVDAVDPSSRLWSDASIRETGDCSADWLQLNELEADINMAGSTLHETSDTLTYPGRPLPIQECSTAPMAQQAGTDLCNVPSAAGLDDDWQDDLTQLFPELADERQTTRIDDEKLEMLPERPFQQEAQKTPTQHADPPKLASKMLLKRLQARLGSSSTQ</sequence>
<feature type="domain" description="SEC63" evidence="11">
    <location>
        <begin position="155"/>
        <end position="463"/>
    </location>
</feature>
<evidence type="ECO:0000256" key="4">
    <source>
        <dbReference type="ARBA" id="ARBA00022840"/>
    </source>
</evidence>
<protein>
    <recommendedName>
        <fullName evidence="8">DNA 3'-5' helicase</fullName>
        <ecNumber evidence="8">5.6.2.4</ecNumber>
    </recommendedName>
</protein>
<evidence type="ECO:0000256" key="6">
    <source>
        <dbReference type="ARBA" id="ARBA00023254"/>
    </source>
</evidence>
<dbReference type="InterPro" id="IPR052247">
    <property type="entry name" value="Meiotic_Crossover_Helicase"/>
</dbReference>
<proteinExistence type="predicted"/>
<keyword evidence="4" id="KW-0067">ATP-binding</keyword>
<dbReference type="InterPro" id="IPR004179">
    <property type="entry name" value="Sec63-dom"/>
</dbReference>
<dbReference type="InterPro" id="IPR036388">
    <property type="entry name" value="WH-like_DNA-bd_sf"/>
</dbReference>
<evidence type="ECO:0000313" key="13">
    <source>
        <dbReference type="Proteomes" id="UP001176517"/>
    </source>
</evidence>
<dbReference type="InterPro" id="IPR057842">
    <property type="entry name" value="WH_MER3"/>
</dbReference>
<dbReference type="GO" id="GO:0016787">
    <property type="term" value="F:hydrolase activity"/>
    <property type="evidence" value="ECO:0007669"/>
    <property type="project" value="UniProtKB-KW"/>
</dbReference>
<keyword evidence="13" id="KW-1185">Reference proteome</keyword>
<dbReference type="SMART" id="SM00973">
    <property type="entry name" value="Sec63"/>
    <property type="match status" value="1"/>
</dbReference>
<dbReference type="AlphaFoldDB" id="A0AAN6GV78"/>
<dbReference type="SUPFAM" id="SSF52540">
    <property type="entry name" value="P-loop containing nucleoside triphosphate hydrolases"/>
    <property type="match status" value="1"/>
</dbReference>
<dbReference type="GO" id="GO:0051321">
    <property type="term" value="P:meiotic cell cycle"/>
    <property type="evidence" value="ECO:0007669"/>
    <property type="project" value="UniProtKB-KW"/>
</dbReference>
<evidence type="ECO:0000256" key="9">
    <source>
        <dbReference type="ARBA" id="ARBA00048988"/>
    </source>
</evidence>
<dbReference type="Gene3D" id="1.10.10.10">
    <property type="entry name" value="Winged helix-like DNA-binding domain superfamily/Winged helix DNA-binding domain"/>
    <property type="match status" value="1"/>
</dbReference>
<evidence type="ECO:0000256" key="8">
    <source>
        <dbReference type="ARBA" id="ARBA00034808"/>
    </source>
</evidence>
<name>A0AAN6GV78_9BASI</name>
<comment type="caution">
    <text evidence="12">The sequence shown here is derived from an EMBL/GenBank/DDBJ whole genome shotgun (WGS) entry which is preliminary data.</text>
</comment>
<dbReference type="PANTHER" id="PTHR47835">
    <property type="entry name" value="HFM1, ATP DEPENDENT DNA HELICASE HOMOLOG"/>
    <property type="match status" value="1"/>
</dbReference>
<dbReference type="Gene3D" id="1.10.3380.10">
    <property type="entry name" value="Sec63 N-terminal domain-like domain"/>
    <property type="match status" value="1"/>
</dbReference>
<feature type="compositionally biased region" description="Basic and acidic residues" evidence="10">
    <location>
        <begin position="715"/>
        <end position="732"/>
    </location>
</feature>
<dbReference type="FunFam" id="1.10.10.10:FF:000012">
    <property type="entry name" value="U5 small nuclear ribonucleoprotein helicase"/>
    <property type="match status" value="1"/>
</dbReference>
<evidence type="ECO:0000256" key="2">
    <source>
        <dbReference type="ARBA" id="ARBA00022801"/>
    </source>
</evidence>
<keyword evidence="2 12" id="KW-0378">Hydrolase</keyword>
<dbReference type="InterPro" id="IPR027417">
    <property type="entry name" value="P-loop_NTPase"/>
</dbReference>
<dbReference type="Pfam" id="PF02889">
    <property type="entry name" value="Sec63"/>
    <property type="match status" value="1"/>
</dbReference>
<dbReference type="Gene3D" id="3.40.50.300">
    <property type="entry name" value="P-loop containing nucleotide triphosphate hydrolases"/>
    <property type="match status" value="1"/>
</dbReference>
<keyword evidence="5" id="KW-0413">Isomerase</keyword>
<keyword evidence="1" id="KW-0547">Nucleotide-binding</keyword>
<reference evidence="12" key="1">
    <citation type="journal article" date="2023" name="PhytoFront">
        <title>Draft Genome Resources of Seven Strains of Tilletia horrida, Causal Agent of Kernel Smut of Rice.</title>
        <authorList>
            <person name="Khanal S."/>
            <person name="Antony Babu S."/>
            <person name="Zhou X.G."/>
        </authorList>
    </citation>
    <scope>NUCLEOTIDE SEQUENCE</scope>
    <source>
        <strain evidence="12">TX6</strain>
    </source>
</reference>
<evidence type="ECO:0000256" key="3">
    <source>
        <dbReference type="ARBA" id="ARBA00022806"/>
    </source>
</evidence>
<dbReference type="Pfam" id="PF23445">
    <property type="entry name" value="WHD_SNRNP200"/>
    <property type="match status" value="1"/>
</dbReference>
<dbReference type="InterPro" id="IPR036390">
    <property type="entry name" value="WH_DNA-bd_sf"/>
</dbReference>
<feature type="region of interest" description="Disordered" evidence="10">
    <location>
        <begin position="516"/>
        <end position="585"/>
    </location>
</feature>
<dbReference type="SUPFAM" id="SSF46785">
    <property type="entry name" value="Winged helix' DNA-binding domain"/>
    <property type="match status" value="1"/>
</dbReference>
<organism evidence="12 13">
    <name type="scientific">Tilletia horrida</name>
    <dbReference type="NCBI Taxonomy" id="155126"/>
    <lineage>
        <taxon>Eukaryota</taxon>
        <taxon>Fungi</taxon>
        <taxon>Dikarya</taxon>
        <taxon>Basidiomycota</taxon>
        <taxon>Ustilaginomycotina</taxon>
        <taxon>Exobasidiomycetes</taxon>
        <taxon>Tilletiales</taxon>
        <taxon>Tilletiaceae</taxon>
        <taxon>Tilletia</taxon>
    </lineage>
</organism>
<dbReference type="GO" id="GO:0043138">
    <property type="term" value="F:3'-5' DNA helicase activity"/>
    <property type="evidence" value="ECO:0007669"/>
    <property type="project" value="UniProtKB-EC"/>
</dbReference>
<gene>
    <name evidence="12" type="primary">HFM1</name>
    <name evidence="12" type="ORF">OC846_000313</name>
</gene>
<feature type="compositionally biased region" description="Basic and acidic residues" evidence="10">
    <location>
        <begin position="965"/>
        <end position="981"/>
    </location>
</feature>
<comment type="catalytic activity">
    <reaction evidence="7">
        <text>Couples ATP hydrolysis with the unwinding of duplex DNA by translocating in the 3'-5' direction.</text>
        <dbReference type="EC" id="5.6.2.4"/>
    </reaction>
</comment>
<dbReference type="Proteomes" id="UP001176517">
    <property type="component" value="Unassembled WGS sequence"/>
</dbReference>
<feature type="region of interest" description="Disordered" evidence="10">
    <location>
        <begin position="699"/>
        <end position="755"/>
    </location>
</feature>
<evidence type="ECO:0000256" key="1">
    <source>
        <dbReference type="ARBA" id="ARBA00022741"/>
    </source>
</evidence>
<keyword evidence="3 12" id="KW-0347">Helicase</keyword>
<comment type="catalytic activity">
    <reaction evidence="9">
        <text>ATP + H2O = ADP + phosphate + H(+)</text>
        <dbReference type="Rhea" id="RHEA:13065"/>
        <dbReference type="ChEBI" id="CHEBI:15377"/>
        <dbReference type="ChEBI" id="CHEBI:15378"/>
        <dbReference type="ChEBI" id="CHEBI:30616"/>
        <dbReference type="ChEBI" id="CHEBI:43474"/>
        <dbReference type="ChEBI" id="CHEBI:456216"/>
        <dbReference type="EC" id="5.6.2.4"/>
    </reaction>
</comment>
<evidence type="ECO:0000259" key="11">
    <source>
        <dbReference type="SMART" id="SM00973"/>
    </source>
</evidence>
<dbReference type="PANTHER" id="PTHR47835:SF3">
    <property type="entry name" value="HELICASE FOR MEIOSIS 1"/>
    <property type="match status" value="1"/>
</dbReference>
<dbReference type="GO" id="GO:0005524">
    <property type="term" value="F:ATP binding"/>
    <property type="evidence" value="ECO:0007669"/>
    <property type="project" value="UniProtKB-KW"/>
</dbReference>